<dbReference type="InterPro" id="IPR036188">
    <property type="entry name" value="FAD/NAD-bd_sf"/>
</dbReference>
<accession>A0ABN8QTE3</accession>
<protein>
    <recommendedName>
        <fullName evidence="3">FAD-dependent oxidoreductase 2 FAD-binding domain-containing protein</fullName>
    </recommendedName>
</protein>
<keyword evidence="5" id="KW-1185">Reference proteome</keyword>
<dbReference type="PANTHER" id="PTHR11632:SF51">
    <property type="entry name" value="SUCCINATE DEHYDROGENASE [UBIQUINONE] FLAVOPROTEIN SUBUNIT, MITOCHONDRIAL"/>
    <property type="match status" value="1"/>
</dbReference>
<sequence length="152" mass="16492">MLSGLKSKNLLTSLRLSGLARSALRTTGSRAFHFKVEGRRSQDGTSKSQLSREYPVIDHSYDAVVVGAGGAGLRAAFGLAHEGFKTACITKLFPTRSHTVAAQGGINAALGNMEPDNWRWHMYDTVKGSDWLGDQDAIHYMTEEAPKAVIEV</sequence>
<keyword evidence="1" id="KW-0285">Flavoprotein</keyword>
<name>A0ABN8QTE3_9CNID</name>
<dbReference type="SUPFAM" id="SSF51905">
    <property type="entry name" value="FAD/NAD(P)-binding domain"/>
    <property type="match status" value="1"/>
</dbReference>
<feature type="domain" description="FAD-dependent oxidoreductase 2 FAD-binding" evidence="3">
    <location>
        <begin position="62"/>
        <end position="151"/>
    </location>
</feature>
<gene>
    <name evidence="4" type="ORF">PEVE_00006287</name>
</gene>
<dbReference type="Gene3D" id="3.50.50.60">
    <property type="entry name" value="FAD/NAD(P)-binding domain"/>
    <property type="match status" value="1"/>
</dbReference>
<evidence type="ECO:0000313" key="5">
    <source>
        <dbReference type="Proteomes" id="UP001159427"/>
    </source>
</evidence>
<dbReference type="InterPro" id="IPR003952">
    <property type="entry name" value="FRD_SDH_FAD_BS"/>
</dbReference>
<dbReference type="PANTHER" id="PTHR11632">
    <property type="entry name" value="SUCCINATE DEHYDROGENASE 2 FLAVOPROTEIN SUBUNIT"/>
    <property type="match status" value="1"/>
</dbReference>
<evidence type="ECO:0000256" key="1">
    <source>
        <dbReference type="ARBA" id="ARBA00022630"/>
    </source>
</evidence>
<evidence type="ECO:0000313" key="4">
    <source>
        <dbReference type="EMBL" id="CAH3167809.1"/>
    </source>
</evidence>
<evidence type="ECO:0000259" key="3">
    <source>
        <dbReference type="Pfam" id="PF00890"/>
    </source>
</evidence>
<comment type="caution">
    <text evidence="4">The sequence shown here is derived from an EMBL/GenBank/DDBJ whole genome shotgun (WGS) entry which is preliminary data.</text>
</comment>
<organism evidence="4 5">
    <name type="scientific">Porites evermanni</name>
    <dbReference type="NCBI Taxonomy" id="104178"/>
    <lineage>
        <taxon>Eukaryota</taxon>
        <taxon>Metazoa</taxon>
        <taxon>Cnidaria</taxon>
        <taxon>Anthozoa</taxon>
        <taxon>Hexacorallia</taxon>
        <taxon>Scleractinia</taxon>
        <taxon>Fungiina</taxon>
        <taxon>Poritidae</taxon>
        <taxon>Porites</taxon>
    </lineage>
</organism>
<dbReference type="Proteomes" id="UP001159427">
    <property type="component" value="Unassembled WGS sequence"/>
</dbReference>
<dbReference type="InterPro" id="IPR003953">
    <property type="entry name" value="FAD-dep_OxRdtase_2_FAD-bd"/>
</dbReference>
<dbReference type="Pfam" id="PF00890">
    <property type="entry name" value="FAD_binding_2"/>
    <property type="match status" value="1"/>
</dbReference>
<evidence type="ECO:0000256" key="2">
    <source>
        <dbReference type="ARBA" id="ARBA00023002"/>
    </source>
</evidence>
<keyword evidence="2" id="KW-0560">Oxidoreductase</keyword>
<dbReference type="InterPro" id="IPR030664">
    <property type="entry name" value="SdhA/FrdA/AprA"/>
</dbReference>
<reference evidence="4 5" key="1">
    <citation type="submission" date="2022-05" db="EMBL/GenBank/DDBJ databases">
        <authorList>
            <consortium name="Genoscope - CEA"/>
            <person name="William W."/>
        </authorList>
    </citation>
    <scope>NUCLEOTIDE SEQUENCE [LARGE SCALE GENOMIC DNA]</scope>
</reference>
<proteinExistence type="predicted"/>
<dbReference type="EMBL" id="CALNXI010001401">
    <property type="protein sequence ID" value="CAH3167809.1"/>
    <property type="molecule type" value="Genomic_DNA"/>
</dbReference>
<dbReference type="PROSITE" id="PS00504">
    <property type="entry name" value="FRD_SDH_FAD_BINDING"/>
    <property type="match status" value="1"/>
</dbReference>